<comment type="similarity">
    <text evidence="2 9">Belongs to the cysteine synthase/cystathionine beta-synthase family.</text>
</comment>
<keyword evidence="5 7" id="KW-0663">Pyridoxal phosphate</keyword>
<dbReference type="Pfam" id="PF00291">
    <property type="entry name" value="PALP"/>
    <property type="match status" value="1"/>
</dbReference>
<feature type="binding site" evidence="7">
    <location>
        <begin position="183"/>
        <end position="187"/>
    </location>
    <ligand>
        <name>pyridoxal 5'-phosphate</name>
        <dbReference type="ChEBI" id="CHEBI:597326"/>
    </ligand>
</feature>
<dbReference type="CDD" id="cd01561">
    <property type="entry name" value="CBS_like"/>
    <property type="match status" value="1"/>
</dbReference>
<keyword evidence="13" id="KW-1185">Reference proteome</keyword>
<keyword evidence="6 9" id="KW-0198">Cysteine biosynthesis</keyword>
<evidence type="ECO:0000313" key="13">
    <source>
        <dbReference type="Proteomes" id="UP001620626"/>
    </source>
</evidence>
<dbReference type="Proteomes" id="UP001620626">
    <property type="component" value="Unassembled WGS sequence"/>
</dbReference>
<dbReference type="PANTHER" id="PTHR10314">
    <property type="entry name" value="CYSTATHIONINE BETA-SYNTHASE"/>
    <property type="match status" value="1"/>
</dbReference>
<organism evidence="11 13">
    <name type="scientific">Heterodera trifolii</name>
    <dbReference type="NCBI Taxonomy" id="157864"/>
    <lineage>
        <taxon>Eukaryota</taxon>
        <taxon>Metazoa</taxon>
        <taxon>Ecdysozoa</taxon>
        <taxon>Nematoda</taxon>
        <taxon>Chromadorea</taxon>
        <taxon>Rhabditida</taxon>
        <taxon>Tylenchina</taxon>
        <taxon>Tylenchomorpha</taxon>
        <taxon>Tylenchoidea</taxon>
        <taxon>Heteroderidae</taxon>
        <taxon>Heteroderinae</taxon>
        <taxon>Heterodera</taxon>
    </lineage>
</organism>
<dbReference type="SUPFAM" id="SSF53686">
    <property type="entry name" value="Tryptophan synthase beta subunit-like PLP-dependent enzymes"/>
    <property type="match status" value="1"/>
</dbReference>
<dbReference type="EMBL" id="JBICBT010000009">
    <property type="protein sequence ID" value="KAL3126114.1"/>
    <property type="molecule type" value="Genomic_DNA"/>
</dbReference>
<evidence type="ECO:0000256" key="4">
    <source>
        <dbReference type="ARBA" id="ARBA00022679"/>
    </source>
</evidence>
<evidence type="ECO:0000256" key="8">
    <source>
        <dbReference type="PIRSR" id="PIRSR605856-51"/>
    </source>
</evidence>
<keyword evidence="4 9" id="KW-0808">Transferase</keyword>
<accession>A0ABD2HRG7</accession>
<dbReference type="InterPro" id="IPR005859">
    <property type="entry name" value="CysK"/>
</dbReference>
<dbReference type="PROSITE" id="PS00901">
    <property type="entry name" value="CYS_SYNTHASE"/>
    <property type="match status" value="1"/>
</dbReference>
<dbReference type="GO" id="GO:0006535">
    <property type="term" value="P:cysteine biosynthetic process from serine"/>
    <property type="evidence" value="ECO:0007669"/>
    <property type="project" value="UniProtKB-UniRule"/>
</dbReference>
<comment type="catalytic activity">
    <reaction evidence="9">
        <text>O-acetyl-L-serine + hydrogen sulfide = L-cysteine + acetate</text>
        <dbReference type="Rhea" id="RHEA:14829"/>
        <dbReference type="ChEBI" id="CHEBI:29919"/>
        <dbReference type="ChEBI" id="CHEBI:30089"/>
        <dbReference type="ChEBI" id="CHEBI:35235"/>
        <dbReference type="ChEBI" id="CHEBI:58340"/>
        <dbReference type="EC" id="2.5.1.47"/>
    </reaction>
</comment>
<sequence>MASRDGIGSDGCALIGNTPMVYLNKVSKGCAAKIAVKLEWLNPSGSVKDRIGVAMIDAAEKEGRIKPGISTIIEQTAGNTGIALASVAAIRGYRFIAVMSSSYTIERRTVLRALGAELVLTDPKLGFNGAIERADQLAREIPNSFIPMQFSNEANPEVHYRTTGPEIWHQTQGKVDICVFGIGTGGTMTGVGRYLREKNPNITFYAVEPAESAVLSGCRPEGAKHRIQGLGTGTVPAVLDTHMYKNGGGIVQVHSDDAIAMARRMAAEEGLLCGISSGANVFASLQLARLKQNANKLIVTVLPSSGERYLSSELYSNAHEETAAMSHTETLEENLKRLKLA</sequence>
<protein>
    <recommendedName>
        <fullName evidence="9">Cysteine synthase</fullName>
        <ecNumber evidence="9">2.5.1.47</ecNumber>
    </recommendedName>
</protein>
<dbReference type="InterPro" id="IPR050214">
    <property type="entry name" value="Cys_Synth/Cystath_Beta-Synth"/>
</dbReference>
<dbReference type="NCBIfam" id="TIGR01136">
    <property type="entry name" value="cysKM"/>
    <property type="match status" value="1"/>
</dbReference>
<feature type="domain" description="Tryptophan synthase beta chain-like PALP" evidence="10">
    <location>
        <begin position="14"/>
        <end position="303"/>
    </location>
</feature>
<evidence type="ECO:0000256" key="1">
    <source>
        <dbReference type="ARBA" id="ARBA00001933"/>
    </source>
</evidence>
<dbReference type="InterPro" id="IPR001926">
    <property type="entry name" value="TrpB-like_PALP"/>
</dbReference>
<dbReference type="NCBIfam" id="TIGR01139">
    <property type="entry name" value="cysK"/>
    <property type="match status" value="1"/>
</dbReference>
<evidence type="ECO:0000256" key="9">
    <source>
        <dbReference type="RuleBase" id="RU003985"/>
    </source>
</evidence>
<dbReference type="EC" id="2.5.1.47" evidence="9"/>
<evidence type="ECO:0000256" key="5">
    <source>
        <dbReference type="ARBA" id="ARBA00022898"/>
    </source>
</evidence>
<dbReference type="InterPro" id="IPR036052">
    <property type="entry name" value="TrpB-like_PALP_sf"/>
</dbReference>
<feature type="binding site" evidence="7">
    <location>
        <position position="276"/>
    </location>
    <ligand>
        <name>pyridoxal 5'-phosphate</name>
        <dbReference type="ChEBI" id="CHEBI:597326"/>
    </ligand>
</feature>
<comment type="caution">
    <text evidence="11">The sequence shown here is derived from an EMBL/GenBank/DDBJ whole genome shotgun (WGS) entry which is preliminary data.</text>
</comment>
<evidence type="ECO:0000256" key="6">
    <source>
        <dbReference type="ARBA" id="ARBA00023192"/>
    </source>
</evidence>
<proteinExistence type="inferred from homology"/>
<dbReference type="AlphaFoldDB" id="A0ABD2HRG7"/>
<evidence type="ECO:0000313" key="12">
    <source>
        <dbReference type="EMBL" id="KAL3126114.1"/>
    </source>
</evidence>
<evidence type="ECO:0000256" key="2">
    <source>
        <dbReference type="ARBA" id="ARBA00007103"/>
    </source>
</evidence>
<dbReference type="Gene3D" id="3.40.50.1100">
    <property type="match status" value="2"/>
</dbReference>
<dbReference type="GO" id="GO:0004124">
    <property type="term" value="F:cysteine synthase activity"/>
    <property type="evidence" value="ECO:0007669"/>
    <property type="project" value="UniProtKB-UniRule"/>
</dbReference>
<reference evidence="11 13" key="1">
    <citation type="submission" date="2024-10" db="EMBL/GenBank/DDBJ databases">
        <authorList>
            <person name="Kim D."/>
        </authorList>
    </citation>
    <scope>NUCLEOTIDE SEQUENCE [LARGE SCALE GENOMIC DNA]</scope>
    <source>
        <strain evidence="11">BH-2024</strain>
    </source>
</reference>
<evidence type="ECO:0000313" key="11">
    <source>
        <dbReference type="EMBL" id="KAL3070729.1"/>
    </source>
</evidence>
<evidence type="ECO:0000256" key="3">
    <source>
        <dbReference type="ARBA" id="ARBA00022605"/>
    </source>
</evidence>
<dbReference type="InterPro" id="IPR005856">
    <property type="entry name" value="Cys_synth"/>
</dbReference>
<keyword evidence="3 9" id="KW-0028">Amino-acid biosynthesis</keyword>
<evidence type="ECO:0000256" key="7">
    <source>
        <dbReference type="PIRSR" id="PIRSR605856-50"/>
    </source>
</evidence>
<feature type="modified residue" description="N6-(pyridoxal phosphate)lysine" evidence="8">
    <location>
        <position position="48"/>
    </location>
</feature>
<dbReference type="EMBL" id="JBICBT010001380">
    <property type="protein sequence ID" value="KAL3070729.1"/>
    <property type="molecule type" value="Genomic_DNA"/>
</dbReference>
<comment type="cofactor">
    <cofactor evidence="1 7 9">
        <name>pyridoxal 5'-phosphate</name>
        <dbReference type="ChEBI" id="CHEBI:597326"/>
    </cofactor>
</comment>
<dbReference type="FunFam" id="3.40.50.1100:FF:000006">
    <property type="entry name" value="Cysteine synthase"/>
    <property type="match status" value="1"/>
</dbReference>
<name>A0ABD2HRG7_9BILA</name>
<evidence type="ECO:0000259" key="10">
    <source>
        <dbReference type="Pfam" id="PF00291"/>
    </source>
</evidence>
<dbReference type="InterPro" id="IPR001216">
    <property type="entry name" value="P-phosphate_BS"/>
</dbReference>
<gene>
    <name evidence="12" type="ORF">niasHT_005957</name>
    <name evidence="11" type="ORF">niasHT_036399</name>
</gene>
<feature type="binding site" evidence="7">
    <location>
        <position position="79"/>
    </location>
    <ligand>
        <name>pyridoxal 5'-phosphate</name>
        <dbReference type="ChEBI" id="CHEBI:597326"/>
    </ligand>
</feature>